<comment type="similarity">
    <text evidence="1">Belongs to the peptidase M16 family.</text>
</comment>
<dbReference type="SUPFAM" id="SSF63411">
    <property type="entry name" value="LuxS/MPP-like metallohydrolase"/>
    <property type="match status" value="2"/>
</dbReference>
<name>A0ABW5TMQ7_9ENTE</name>
<evidence type="ECO:0000256" key="5">
    <source>
        <dbReference type="ARBA" id="ARBA00022833"/>
    </source>
</evidence>
<dbReference type="Gene3D" id="3.30.830.10">
    <property type="entry name" value="Metalloenzyme, LuxS/M16 peptidase-like"/>
    <property type="match status" value="2"/>
</dbReference>
<proteinExistence type="inferred from homology"/>
<evidence type="ECO:0000256" key="1">
    <source>
        <dbReference type="ARBA" id="ARBA00007261"/>
    </source>
</evidence>
<feature type="domain" description="Peptidase M16 C-terminal" evidence="8">
    <location>
        <begin position="181"/>
        <end position="363"/>
    </location>
</feature>
<accession>A0ABW5TMQ7</accession>
<keyword evidence="4" id="KW-0378">Hydrolase</keyword>
<dbReference type="EMBL" id="JBHUMO010000072">
    <property type="protein sequence ID" value="MFD2730013.1"/>
    <property type="molecule type" value="Genomic_DNA"/>
</dbReference>
<dbReference type="PANTHER" id="PTHR43690">
    <property type="entry name" value="NARDILYSIN"/>
    <property type="match status" value="1"/>
</dbReference>
<organism evidence="9 10">
    <name type="scientific">Enterococcus camelliae</name>
    <dbReference type="NCBI Taxonomy" id="453959"/>
    <lineage>
        <taxon>Bacteria</taxon>
        <taxon>Bacillati</taxon>
        <taxon>Bacillota</taxon>
        <taxon>Bacilli</taxon>
        <taxon>Lactobacillales</taxon>
        <taxon>Enterococcaceae</taxon>
        <taxon>Enterococcus</taxon>
    </lineage>
</organism>
<evidence type="ECO:0000259" key="7">
    <source>
        <dbReference type="Pfam" id="PF00675"/>
    </source>
</evidence>
<keyword evidence="10" id="KW-1185">Reference proteome</keyword>
<dbReference type="InterPro" id="IPR007863">
    <property type="entry name" value="Peptidase_M16_C"/>
</dbReference>
<evidence type="ECO:0000259" key="8">
    <source>
        <dbReference type="Pfam" id="PF05193"/>
    </source>
</evidence>
<keyword evidence="6" id="KW-0482">Metalloprotease</keyword>
<reference evidence="10" key="1">
    <citation type="journal article" date="2019" name="Int. J. Syst. Evol. Microbiol.">
        <title>The Global Catalogue of Microorganisms (GCM) 10K type strain sequencing project: providing services to taxonomists for standard genome sequencing and annotation.</title>
        <authorList>
            <consortium name="The Broad Institute Genomics Platform"/>
            <consortium name="The Broad Institute Genome Sequencing Center for Infectious Disease"/>
            <person name="Wu L."/>
            <person name="Ma J."/>
        </authorList>
    </citation>
    <scope>NUCLEOTIDE SEQUENCE [LARGE SCALE GENOMIC DNA]</scope>
    <source>
        <strain evidence="10">TISTR 932</strain>
    </source>
</reference>
<dbReference type="Proteomes" id="UP001597427">
    <property type="component" value="Unassembled WGS sequence"/>
</dbReference>
<evidence type="ECO:0000313" key="9">
    <source>
        <dbReference type="EMBL" id="MFD2730013.1"/>
    </source>
</evidence>
<evidence type="ECO:0000256" key="3">
    <source>
        <dbReference type="ARBA" id="ARBA00022723"/>
    </source>
</evidence>
<keyword evidence="3" id="KW-0479">Metal-binding</keyword>
<dbReference type="InterPro" id="IPR011249">
    <property type="entry name" value="Metalloenz_LuxS/M16"/>
</dbReference>
<evidence type="ECO:0000313" key="10">
    <source>
        <dbReference type="Proteomes" id="UP001597427"/>
    </source>
</evidence>
<evidence type="ECO:0000256" key="4">
    <source>
        <dbReference type="ARBA" id="ARBA00022801"/>
    </source>
</evidence>
<dbReference type="RefSeq" id="WP_379982890.1">
    <property type="nucleotide sequence ID" value="NZ_JBHUMO010000072.1"/>
</dbReference>
<protein>
    <submittedName>
        <fullName evidence="9">EF-P 5-aminopentanol modification-associated protein YfmH</fullName>
    </submittedName>
</protein>
<dbReference type="NCBIfam" id="NF047421">
    <property type="entry name" value="YfmH_fam"/>
    <property type="match status" value="1"/>
</dbReference>
<keyword evidence="2" id="KW-0645">Protease</keyword>
<dbReference type="InterPro" id="IPR050626">
    <property type="entry name" value="Peptidase_M16"/>
</dbReference>
<evidence type="ECO:0000256" key="2">
    <source>
        <dbReference type="ARBA" id="ARBA00022670"/>
    </source>
</evidence>
<gene>
    <name evidence="9" type="primary">yfmH</name>
    <name evidence="9" type="ORF">ACFSR0_11570</name>
</gene>
<dbReference type="Pfam" id="PF05193">
    <property type="entry name" value="Peptidase_M16_C"/>
    <property type="match status" value="1"/>
</dbReference>
<keyword evidence="5" id="KW-0862">Zinc</keyword>
<dbReference type="PANTHER" id="PTHR43690:SF18">
    <property type="entry name" value="INSULIN-DEGRADING ENZYME-RELATED"/>
    <property type="match status" value="1"/>
</dbReference>
<dbReference type="Pfam" id="PF00675">
    <property type="entry name" value="Peptidase_M16"/>
    <property type="match status" value="1"/>
</dbReference>
<sequence>MEKLEYKQIHEVLYREVLPNGLKVFLLPKAGYHKTYGLFSTNYGSIDNKFGYEGESLDQVPDGIAHFLEHKLFEKEEGDIFQTFSKFGASANAFTSFTRTSYLFSTSDYVFESLATLLDFVQEPYFTKETVEKEKGIIGQEIQMYNDDAGWRQFFGILGNMYPNHPLHVDIAGSIESIAEITAEDLYHCYQTFYHPSNMTLFIVGDFDPLQMITFIKENQAKKSFPAHRKIVRYFPEQTYEEVQPFATIQLPVTRKKAVLGVKGLEQNLPVDARERVVFRTAIQLLLQLLVGSTSKAYLDLYNRGILDDTFGFEFTMDRGFHLADFSTDTDQPTAFCEAMTALLLGFEENDDLNEENLVLVKKKMLGKYFQSLNSLEYIANQFTQELYEDVTLFDLPEVIQAIQLKDIFAAGKVFLKPKAFSRFYVEPLDKNGHESSSKIV</sequence>
<comment type="caution">
    <text evidence="9">The sequence shown here is derived from an EMBL/GenBank/DDBJ whole genome shotgun (WGS) entry which is preliminary data.</text>
</comment>
<dbReference type="InterPro" id="IPR011765">
    <property type="entry name" value="Pept_M16_N"/>
</dbReference>
<evidence type="ECO:0000256" key="6">
    <source>
        <dbReference type="ARBA" id="ARBA00023049"/>
    </source>
</evidence>
<feature type="domain" description="Peptidase M16 N-terminal" evidence="7">
    <location>
        <begin position="62"/>
        <end position="149"/>
    </location>
</feature>